<protein>
    <submittedName>
        <fullName evidence="1">Uncharacterized protein</fullName>
    </submittedName>
</protein>
<dbReference type="InterPro" id="IPR008480">
    <property type="entry name" value="DUF761_pln"/>
</dbReference>
<dbReference type="AlphaFoldDB" id="A0A7I8KYE5"/>
<reference evidence="1" key="1">
    <citation type="submission" date="2020-02" db="EMBL/GenBank/DDBJ databases">
        <authorList>
            <person name="Scholz U."/>
            <person name="Mascher M."/>
            <person name="Fiebig A."/>
        </authorList>
    </citation>
    <scope>NUCLEOTIDE SEQUENCE</scope>
</reference>
<dbReference type="OrthoDB" id="696337at2759"/>
<organism evidence="1 2">
    <name type="scientific">Spirodela intermedia</name>
    <name type="common">Intermediate duckweed</name>
    <dbReference type="NCBI Taxonomy" id="51605"/>
    <lineage>
        <taxon>Eukaryota</taxon>
        <taxon>Viridiplantae</taxon>
        <taxon>Streptophyta</taxon>
        <taxon>Embryophyta</taxon>
        <taxon>Tracheophyta</taxon>
        <taxon>Spermatophyta</taxon>
        <taxon>Magnoliopsida</taxon>
        <taxon>Liliopsida</taxon>
        <taxon>Araceae</taxon>
        <taxon>Lemnoideae</taxon>
        <taxon>Spirodela</taxon>
    </lineage>
</organism>
<dbReference type="EMBL" id="LR746272">
    <property type="protein sequence ID" value="CAA7402809.1"/>
    <property type="molecule type" value="Genomic_DNA"/>
</dbReference>
<dbReference type="Proteomes" id="UP000663760">
    <property type="component" value="Chromosome 9"/>
</dbReference>
<accession>A0A7I8KYE5</accession>
<sequence>MEAAAPGIAKRLWHIVRIVCCMLRKGFTKRKLMLELQLLLKRGKVAGKAIGGLIYHYSRDPLRHHYSGGSISYYAAFSCRSMEPNSSYFTPHEVEFSCSNTPSYPFLSKRKRSHRYSNGHDYDIATIRKAMEIVSSQAPESPDVANPSPAPFWSLWKSPTVTRQLRITDSPFPVEETGDADSHVDREAEDFIRRFYEQLRTQPVTPILQSRYRSQAG</sequence>
<evidence type="ECO:0000313" key="2">
    <source>
        <dbReference type="Proteomes" id="UP000663760"/>
    </source>
</evidence>
<keyword evidence="2" id="KW-1185">Reference proteome</keyword>
<dbReference type="PANTHER" id="PTHR33265">
    <property type="entry name" value="AVR9/CF-9 RAPIDLY ELICITED PROTEIN-RELATED"/>
    <property type="match status" value="1"/>
</dbReference>
<dbReference type="PANTHER" id="PTHR33265:SF26">
    <property type="entry name" value="OS06G0554600 PROTEIN"/>
    <property type="match status" value="1"/>
</dbReference>
<evidence type="ECO:0000313" key="1">
    <source>
        <dbReference type="EMBL" id="CAA7402809.1"/>
    </source>
</evidence>
<name>A0A7I8KYE5_SPIIN</name>
<proteinExistence type="predicted"/>
<gene>
    <name evidence="1" type="ORF">SI8410_09013487</name>
</gene>
<dbReference type="Pfam" id="PF05553">
    <property type="entry name" value="DUF761"/>
    <property type="match status" value="1"/>
</dbReference>